<name>A0A5D3BT50_CUCMM</name>
<sequence>MASIAFKLFFLISLLVLVLPTSMALNGGSMALNATTTMNCFNPLLQSCRNEIVTFITNNGLVVIRSACCQAILNFRRDCLSEFLTSLGITLQDFHILETYCKLIAKVPPSKLSP</sequence>
<keyword evidence="6" id="KW-0968">Cytoplasmic vesicle</keyword>
<evidence type="ECO:0000256" key="7">
    <source>
        <dbReference type="ARBA" id="ARBA00034457"/>
    </source>
</evidence>
<protein>
    <submittedName>
        <fullName evidence="12">Egg cell-secreted protein 1.2-like</fullName>
    </submittedName>
</protein>
<comment type="similarity">
    <text evidence="8">Belongs to the plant egg cell-secreted peptide family.</text>
</comment>
<dbReference type="AlphaFoldDB" id="A0A5D3BT50"/>
<comment type="function">
    <text evidence="7">Involved in the regulation of gamete interactions during the double fertilization and to prevent multiple-pollen tube attraction; mediates the redistribution of the gamete fusogen HAP2/GCS1 to the cell surface after secretion upon sperm arrival.</text>
</comment>
<evidence type="ECO:0000256" key="6">
    <source>
        <dbReference type="ARBA" id="ARBA00023329"/>
    </source>
</evidence>
<evidence type="ECO:0000259" key="10">
    <source>
        <dbReference type="Pfam" id="PF05617"/>
    </source>
</evidence>
<dbReference type="Proteomes" id="UP000321947">
    <property type="component" value="Unassembled WGS sequence"/>
</dbReference>
<keyword evidence="5" id="KW-0278">Fertilization</keyword>
<dbReference type="PANTHER" id="PTHR35293">
    <property type="entry name" value="EGG CELL-SECRETED PROTEIN 1.5"/>
    <property type="match status" value="1"/>
</dbReference>
<evidence type="ECO:0000256" key="2">
    <source>
        <dbReference type="ARBA" id="ARBA00004613"/>
    </source>
</evidence>
<dbReference type="PANTHER" id="PTHR35293:SF1">
    <property type="entry name" value="EGG CELL-SECRETED PROTEIN 1.5"/>
    <property type="match status" value="1"/>
</dbReference>
<reference evidence="13 14" key="1">
    <citation type="submission" date="2019-08" db="EMBL/GenBank/DDBJ databases">
        <title>Draft genome sequences of two oriental melons (Cucumis melo L. var makuwa).</title>
        <authorList>
            <person name="Kwon S.-Y."/>
        </authorList>
    </citation>
    <scope>NUCLEOTIDE SEQUENCE [LARGE SCALE GENOMIC DNA]</scope>
    <source>
        <strain evidence="14">cv. Chang Bougi</strain>
        <strain evidence="13">cv. SW 3</strain>
        <tissue evidence="12">Leaf</tissue>
    </source>
</reference>
<dbReference type="EMBL" id="SSTD01015655">
    <property type="protein sequence ID" value="TYK02355.1"/>
    <property type="molecule type" value="Genomic_DNA"/>
</dbReference>
<feature type="domain" description="Prolamin-like" evidence="10">
    <location>
        <begin position="39"/>
        <end position="101"/>
    </location>
</feature>
<feature type="chain" id="PRO_5042722988" evidence="9">
    <location>
        <begin position="25"/>
        <end position="114"/>
    </location>
</feature>
<proteinExistence type="inferred from homology"/>
<comment type="caution">
    <text evidence="12">The sequence shown here is derived from an EMBL/GenBank/DDBJ whole genome shotgun (WGS) entry which is preliminary data.</text>
</comment>
<dbReference type="Pfam" id="PF05617">
    <property type="entry name" value="Prolamin_like"/>
    <property type="match status" value="1"/>
</dbReference>
<dbReference type="GO" id="GO:0009567">
    <property type="term" value="P:double fertilization forming a zygote and endosperm"/>
    <property type="evidence" value="ECO:0007669"/>
    <property type="project" value="InterPro"/>
</dbReference>
<evidence type="ECO:0000313" key="12">
    <source>
        <dbReference type="EMBL" id="TYK02355.1"/>
    </source>
</evidence>
<evidence type="ECO:0000313" key="11">
    <source>
        <dbReference type="EMBL" id="KAA0035017.1"/>
    </source>
</evidence>
<evidence type="ECO:0000256" key="8">
    <source>
        <dbReference type="ARBA" id="ARBA00034484"/>
    </source>
</evidence>
<evidence type="ECO:0000256" key="3">
    <source>
        <dbReference type="ARBA" id="ARBA00022525"/>
    </source>
</evidence>
<evidence type="ECO:0000256" key="9">
    <source>
        <dbReference type="SAM" id="SignalP"/>
    </source>
</evidence>
<dbReference type="GO" id="GO:0031410">
    <property type="term" value="C:cytoplasmic vesicle"/>
    <property type="evidence" value="ECO:0007669"/>
    <property type="project" value="UniProtKB-SubCell"/>
</dbReference>
<evidence type="ECO:0000256" key="4">
    <source>
        <dbReference type="ARBA" id="ARBA00022729"/>
    </source>
</evidence>
<dbReference type="EMBL" id="SSTE01020204">
    <property type="protein sequence ID" value="KAA0035017.1"/>
    <property type="molecule type" value="Genomic_DNA"/>
</dbReference>
<accession>A0A5D3BT50</accession>
<evidence type="ECO:0000313" key="14">
    <source>
        <dbReference type="Proteomes" id="UP000321947"/>
    </source>
</evidence>
<keyword evidence="3" id="KW-0964">Secreted</keyword>
<gene>
    <name evidence="12" type="ORF">E5676_scaffold155G00520</name>
    <name evidence="11" type="ORF">E6C27_scaffold57G00640</name>
</gene>
<dbReference type="GO" id="GO:0005576">
    <property type="term" value="C:extracellular region"/>
    <property type="evidence" value="ECO:0007669"/>
    <property type="project" value="UniProtKB-SubCell"/>
</dbReference>
<evidence type="ECO:0000313" key="13">
    <source>
        <dbReference type="Proteomes" id="UP000321393"/>
    </source>
</evidence>
<evidence type="ECO:0000256" key="5">
    <source>
        <dbReference type="ARBA" id="ARBA00023279"/>
    </source>
</evidence>
<feature type="signal peptide" evidence="9">
    <location>
        <begin position="1"/>
        <end position="24"/>
    </location>
</feature>
<dbReference type="GO" id="GO:2000008">
    <property type="term" value="P:regulation of protein localization to cell surface"/>
    <property type="evidence" value="ECO:0007669"/>
    <property type="project" value="UniProtKB-ARBA"/>
</dbReference>
<dbReference type="InterPro" id="IPR008502">
    <property type="entry name" value="Prolamin-like"/>
</dbReference>
<dbReference type="GO" id="GO:0080155">
    <property type="term" value="P:regulation of double fertilization forming a zygote and endosperm"/>
    <property type="evidence" value="ECO:0007669"/>
    <property type="project" value="UniProtKB-ARBA"/>
</dbReference>
<evidence type="ECO:0000256" key="1">
    <source>
        <dbReference type="ARBA" id="ARBA00004541"/>
    </source>
</evidence>
<comment type="subcellular location">
    <subcellularLocation>
        <location evidence="1">Cytoplasmic vesicle</location>
    </subcellularLocation>
    <subcellularLocation>
        <location evidence="2">Secreted</location>
    </subcellularLocation>
</comment>
<dbReference type="InterPro" id="IPR044711">
    <property type="entry name" value="EC11-15"/>
</dbReference>
<organism evidence="12 14">
    <name type="scientific">Cucumis melo var. makuwa</name>
    <name type="common">Oriental melon</name>
    <dbReference type="NCBI Taxonomy" id="1194695"/>
    <lineage>
        <taxon>Eukaryota</taxon>
        <taxon>Viridiplantae</taxon>
        <taxon>Streptophyta</taxon>
        <taxon>Embryophyta</taxon>
        <taxon>Tracheophyta</taxon>
        <taxon>Spermatophyta</taxon>
        <taxon>Magnoliopsida</taxon>
        <taxon>eudicotyledons</taxon>
        <taxon>Gunneridae</taxon>
        <taxon>Pentapetalae</taxon>
        <taxon>rosids</taxon>
        <taxon>fabids</taxon>
        <taxon>Cucurbitales</taxon>
        <taxon>Cucurbitaceae</taxon>
        <taxon>Benincaseae</taxon>
        <taxon>Cucumis</taxon>
    </lineage>
</organism>
<keyword evidence="4 9" id="KW-0732">Signal</keyword>
<dbReference type="Proteomes" id="UP000321393">
    <property type="component" value="Unassembled WGS sequence"/>
</dbReference>